<proteinExistence type="predicted"/>
<comment type="caution">
    <text evidence="1">The sequence shown here is derived from an EMBL/GenBank/DDBJ whole genome shotgun (WGS) entry which is preliminary data.</text>
</comment>
<dbReference type="Proteomes" id="UP001222325">
    <property type="component" value="Unassembled WGS sequence"/>
</dbReference>
<reference evidence="1" key="1">
    <citation type="submission" date="2023-03" db="EMBL/GenBank/DDBJ databases">
        <title>Massive genome expansion in bonnet fungi (Mycena s.s.) driven by repeated elements and novel gene families across ecological guilds.</title>
        <authorList>
            <consortium name="Lawrence Berkeley National Laboratory"/>
            <person name="Harder C.B."/>
            <person name="Miyauchi S."/>
            <person name="Viragh M."/>
            <person name="Kuo A."/>
            <person name="Thoen E."/>
            <person name="Andreopoulos B."/>
            <person name="Lu D."/>
            <person name="Skrede I."/>
            <person name="Drula E."/>
            <person name="Henrissat B."/>
            <person name="Morin E."/>
            <person name="Kohler A."/>
            <person name="Barry K."/>
            <person name="LaButti K."/>
            <person name="Morin E."/>
            <person name="Salamov A."/>
            <person name="Lipzen A."/>
            <person name="Mereny Z."/>
            <person name="Hegedus B."/>
            <person name="Baldrian P."/>
            <person name="Stursova M."/>
            <person name="Weitz H."/>
            <person name="Taylor A."/>
            <person name="Grigoriev I.V."/>
            <person name="Nagy L.G."/>
            <person name="Martin F."/>
            <person name="Kauserud H."/>
        </authorList>
    </citation>
    <scope>NUCLEOTIDE SEQUENCE</scope>
    <source>
        <strain evidence="1">CBHHK173m</strain>
    </source>
</reference>
<dbReference type="EMBL" id="JARJCN010000006">
    <property type="protein sequence ID" value="KAJ7100108.1"/>
    <property type="molecule type" value="Genomic_DNA"/>
</dbReference>
<evidence type="ECO:0000313" key="1">
    <source>
        <dbReference type="EMBL" id="KAJ7100108.1"/>
    </source>
</evidence>
<name>A0AAD6Y009_9AGAR</name>
<accession>A0AAD6Y009</accession>
<dbReference type="AlphaFoldDB" id="A0AAD6Y009"/>
<keyword evidence="2" id="KW-1185">Reference proteome</keyword>
<evidence type="ECO:0000313" key="2">
    <source>
        <dbReference type="Proteomes" id="UP001222325"/>
    </source>
</evidence>
<organism evidence="1 2">
    <name type="scientific">Mycena belliarum</name>
    <dbReference type="NCBI Taxonomy" id="1033014"/>
    <lineage>
        <taxon>Eukaryota</taxon>
        <taxon>Fungi</taxon>
        <taxon>Dikarya</taxon>
        <taxon>Basidiomycota</taxon>
        <taxon>Agaricomycotina</taxon>
        <taxon>Agaricomycetes</taxon>
        <taxon>Agaricomycetidae</taxon>
        <taxon>Agaricales</taxon>
        <taxon>Marasmiineae</taxon>
        <taxon>Mycenaceae</taxon>
        <taxon>Mycena</taxon>
    </lineage>
</organism>
<sequence length="335" mass="35573">MLARLSRSLIPAAKCAVSLSSALESLCQPTASIPGSCRSDPGAVYSGLVAPCLKATTSILVSSTSSSPSFRAVSVGFHDHPNLVIPDYFTGLGYILSVQAHGSQTLLQRIKLLALYAKICKLSAPLVQSRPPTTVQTLWVNSPHVADTRVVLGSSLAWLKVRSHFQMARAVRAGILRDLWAGALIDPTPMQVCFPNPEGGLFGTCWGDCAEAISISACWKLVASGVPLRTLAVNVAAMNAVDLVTGLSACDVILASTSLREMVGELLRANAFRPMCKNCEHLRESIAANIVDCATSDFWLELGLVTAPTSHSLLPHVCDDVFERTSSGKRISCAV</sequence>
<gene>
    <name evidence="1" type="ORF">B0H15DRAFT_818756</name>
</gene>
<protein>
    <submittedName>
        <fullName evidence="1">Uncharacterized protein</fullName>
    </submittedName>
</protein>